<evidence type="ECO:0000313" key="8">
    <source>
        <dbReference type="Proteomes" id="UP000615446"/>
    </source>
</evidence>
<dbReference type="SUPFAM" id="SSF53098">
    <property type="entry name" value="Ribonuclease H-like"/>
    <property type="match status" value="1"/>
</dbReference>
<dbReference type="PANTHER" id="PTHR46481">
    <property type="entry name" value="ZINC FINGER BED DOMAIN-CONTAINING PROTEIN 4"/>
    <property type="match status" value="1"/>
</dbReference>
<keyword evidence="5" id="KW-0539">Nucleus</keyword>
<dbReference type="Proteomes" id="UP000615446">
    <property type="component" value="Unassembled WGS sequence"/>
</dbReference>
<evidence type="ECO:0000256" key="3">
    <source>
        <dbReference type="ARBA" id="ARBA00022771"/>
    </source>
</evidence>
<dbReference type="InterPro" id="IPR012337">
    <property type="entry name" value="RNaseH-like_sf"/>
</dbReference>
<keyword evidence="4" id="KW-0862">Zinc</keyword>
<dbReference type="GO" id="GO:0005634">
    <property type="term" value="C:nucleus"/>
    <property type="evidence" value="ECO:0007669"/>
    <property type="project" value="UniProtKB-SubCell"/>
</dbReference>
<dbReference type="InterPro" id="IPR052035">
    <property type="entry name" value="ZnF_BED_domain_contain"/>
</dbReference>
<sequence length="223" mass="25648">MAKVEGTHDNSDTEIKQPNQKRIKLNERHRGIEEVVGKECRKTYKIRTSTSNCSDHFANIHGITQEHEEVNVNQNQNIKDAFSKVTHHQESRQLKLCQHFTDWIICDSQPLTLLIMEKLEKDANAISLTCDLWTGCNRQGFLGITCSYLNPEFQLHEIILSVQYILYPHIADHIGDTLLAVLDEWELQDKTFMITTDNGSNMQKAIKDLELAADNIMPTHYSL</sequence>
<comment type="caution">
    <text evidence="7">The sequence shown here is derived from an EMBL/GenBank/DDBJ whole genome shotgun (WGS) entry which is preliminary data.</text>
</comment>
<evidence type="ECO:0000256" key="5">
    <source>
        <dbReference type="ARBA" id="ARBA00023242"/>
    </source>
</evidence>
<dbReference type="AlphaFoldDB" id="A0A8H3M401"/>
<organism evidence="7 8">
    <name type="scientific">Rhizophagus clarus</name>
    <dbReference type="NCBI Taxonomy" id="94130"/>
    <lineage>
        <taxon>Eukaryota</taxon>
        <taxon>Fungi</taxon>
        <taxon>Fungi incertae sedis</taxon>
        <taxon>Mucoromycota</taxon>
        <taxon>Glomeromycotina</taxon>
        <taxon>Glomeromycetes</taxon>
        <taxon>Glomerales</taxon>
        <taxon>Glomeraceae</taxon>
        <taxon>Rhizophagus</taxon>
    </lineage>
</organism>
<feature type="compositionally biased region" description="Basic and acidic residues" evidence="6">
    <location>
        <begin position="1"/>
        <end position="15"/>
    </location>
</feature>
<name>A0A8H3M401_9GLOM</name>
<dbReference type="EMBL" id="BLAL01000257">
    <property type="protein sequence ID" value="GES97171.1"/>
    <property type="molecule type" value="Genomic_DNA"/>
</dbReference>
<keyword evidence="2" id="KW-0479">Metal-binding</keyword>
<dbReference type="PANTHER" id="PTHR46481:SF10">
    <property type="entry name" value="ZINC FINGER BED DOMAIN-CONTAINING PROTEIN 39"/>
    <property type="match status" value="1"/>
</dbReference>
<keyword evidence="3" id="KW-0863">Zinc-finger</keyword>
<protein>
    <submittedName>
        <fullName evidence="7">Zinc finger BED domain-containing protein 4-like</fullName>
    </submittedName>
</protein>
<evidence type="ECO:0000256" key="4">
    <source>
        <dbReference type="ARBA" id="ARBA00022833"/>
    </source>
</evidence>
<dbReference type="GO" id="GO:0008270">
    <property type="term" value="F:zinc ion binding"/>
    <property type="evidence" value="ECO:0007669"/>
    <property type="project" value="UniProtKB-KW"/>
</dbReference>
<evidence type="ECO:0000256" key="2">
    <source>
        <dbReference type="ARBA" id="ARBA00022723"/>
    </source>
</evidence>
<evidence type="ECO:0000256" key="1">
    <source>
        <dbReference type="ARBA" id="ARBA00004123"/>
    </source>
</evidence>
<evidence type="ECO:0000313" key="7">
    <source>
        <dbReference type="EMBL" id="GES97171.1"/>
    </source>
</evidence>
<feature type="region of interest" description="Disordered" evidence="6">
    <location>
        <begin position="1"/>
        <end position="24"/>
    </location>
</feature>
<evidence type="ECO:0000256" key="6">
    <source>
        <dbReference type="SAM" id="MobiDB-lite"/>
    </source>
</evidence>
<proteinExistence type="predicted"/>
<accession>A0A8H3M401</accession>
<reference evidence="7" key="1">
    <citation type="submission" date="2019-10" db="EMBL/GenBank/DDBJ databases">
        <title>Conservation and host-specific expression of non-tandemly repeated heterogenous ribosome RNA gene in arbuscular mycorrhizal fungi.</title>
        <authorList>
            <person name="Maeda T."/>
            <person name="Kobayashi Y."/>
            <person name="Nakagawa T."/>
            <person name="Ezawa T."/>
            <person name="Yamaguchi K."/>
            <person name="Bino T."/>
            <person name="Nishimoto Y."/>
            <person name="Shigenobu S."/>
            <person name="Kawaguchi M."/>
        </authorList>
    </citation>
    <scope>NUCLEOTIDE SEQUENCE</scope>
    <source>
        <strain evidence="7">HR1</strain>
    </source>
</reference>
<gene>
    <name evidence="7" type="ORF">RCL2_002375900</name>
</gene>
<dbReference type="OrthoDB" id="2419393at2759"/>
<comment type="subcellular location">
    <subcellularLocation>
        <location evidence="1">Nucleus</location>
    </subcellularLocation>
</comment>